<feature type="domain" description="EGF-like" evidence="5">
    <location>
        <begin position="219"/>
        <end position="261"/>
    </location>
</feature>
<keyword evidence="3" id="KW-1015">Disulfide bond</keyword>
<dbReference type="PANTHER" id="PTHR15332:SF175">
    <property type="entry name" value="PROPROTEIN CONVERTASE SUBTILISIN_KEXIN TYPE 5-LIKE"/>
    <property type="match status" value="1"/>
</dbReference>
<dbReference type="SMART" id="SM00261">
    <property type="entry name" value="FU"/>
    <property type="match status" value="11"/>
</dbReference>
<proteinExistence type="predicted"/>
<protein>
    <recommendedName>
        <fullName evidence="5">EGF-like domain-containing protein</fullName>
    </recommendedName>
</protein>
<evidence type="ECO:0000313" key="7">
    <source>
        <dbReference type="Proteomes" id="UP000689195"/>
    </source>
</evidence>
<feature type="domain" description="EGF-like" evidence="5">
    <location>
        <begin position="691"/>
        <end position="725"/>
    </location>
</feature>
<feature type="transmembrane region" description="Helical" evidence="4">
    <location>
        <begin position="1102"/>
        <end position="1124"/>
    </location>
</feature>
<feature type="domain" description="EGF-like" evidence="5">
    <location>
        <begin position="119"/>
        <end position="164"/>
    </location>
</feature>
<keyword evidence="2" id="KW-0677">Repeat</keyword>
<feature type="transmembrane region" description="Helical" evidence="4">
    <location>
        <begin position="962"/>
        <end position="987"/>
    </location>
</feature>
<dbReference type="SMART" id="SM00181">
    <property type="entry name" value="EGF"/>
    <property type="match status" value="13"/>
</dbReference>
<dbReference type="Proteomes" id="UP000689195">
    <property type="component" value="Unassembled WGS sequence"/>
</dbReference>
<feature type="domain" description="EGF-like" evidence="5">
    <location>
        <begin position="89"/>
        <end position="118"/>
    </location>
</feature>
<organism evidence="6 7">
    <name type="scientific">Paramecium pentaurelia</name>
    <dbReference type="NCBI Taxonomy" id="43138"/>
    <lineage>
        <taxon>Eukaryota</taxon>
        <taxon>Sar</taxon>
        <taxon>Alveolata</taxon>
        <taxon>Ciliophora</taxon>
        <taxon>Intramacronucleata</taxon>
        <taxon>Oligohymenophorea</taxon>
        <taxon>Peniculida</taxon>
        <taxon>Parameciidae</taxon>
        <taxon>Paramecium</taxon>
    </lineage>
</organism>
<feature type="domain" description="EGF-like" evidence="5">
    <location>
        <begin position="512"/>
        <end position="550"/>
    </location>
</feature>
<feature type="domain" description="EGF-like" evidence="5">
    <location>
        <begin position="307"/>
        <end position="353"/>
    </location>
</feature>
<feature type="transmembrane region" description="Helical" evidence="4">
    <location>
        <begin position="1308"/>
        <end position="1330"/>
    </location>
</feature>
<feature type="domain" description="EGF-like" evidence="5">
    <location>
        <begin position="361"/>
        <end position="397"/>
    </location>
</feature>
<feature type="transmembrane region" description="Helical" evidence="4">
    <location>
        <begin position="1008"/>
        <end position="1026"/>
    </location>
</feature>
<keyword evidence="7" id="KW-1185">Reference proteome</keyword>
<dbReference type="PANTHER" id="PTHR15332">
    <property type="entry name" value="PROPROTEIN CONVERTASE SUBTILISIN_KEXIN TYPE 5-LIKE"/>
    <property type="match status" value="1"/>
</dbReference>
<feature type="domain" description="EGF-like" evidence="5">
    <location>
        <begin position="21"/>
        <end position="58"/>
    </location>
</feature>
<evidence type="ECO:0000313" key="6">
    <source>
        <dbReference type="EMBL" id="CAD8207384.1"/>
    </source>
</evidence>
<dbReference type="Pfam" id="PF13948">
    <property type="entry name" value="DUF4215"/>
    <property type="match status" value="1"/>
</dbReference>
<dbReference type="InterPro" id="IPR006212">
    <property type="entry name" value="Furin_repeat"/>
</dbReference>
<keyword evidence="4" id="KW-0472">Membrane</keyword>
<evidence type="ECO:0000256" key="3">
    <source>
        <dbReference type="ARBA" id="ARBA00023157"/>
    </source>
</evidence>
<comment type="caution">
    <text evidence="6">The sequence shown here is derived from an EMBL/GenBank/DDBJ whole genome shotgun (WGS) entry which is preliminary data.</text>
</comment>
<feature type="transmembrane region" description="Helical" evidence="4">
    <location>
        <begin position="1276"/>
        <end position="1296"/>
    </location>
</feature>
<feature type="transmembrane region" description="Helical" evidence="4">
    <location>
        <begin position="1165"/>
        <end position="1185"/>
    </location>
</feature>
<evidence type="ECO:0000256" key="4">
    <source>
        <dbReference type="SAM" id="Phobius"/>
    </source>
</evidence>
<feature type="domain" description="EGF-like" evidence="5">
    <location>
        <begin position="551"/>
        <end position="596"/>
    </location>
</feature>
<keyword evidence="1" id="KW-0732">Signal</keyword>
<feature type="transmembrane region" description="Helical" evidence="4">
    <location>
        <begin position="1243"/>
        <end position="1264"/>
    </location>
</feature>
<feature type="domain" description="EGF-like" evidence="5">
    <location>
        <begin position="262"/>
        <end position="306"/>
    </location>
</feature>
<name>A0A8S1Y6R1_9CILI</name>
<evidence type="ECO:0000259" key="5">
    <source>
        <dbReference type="SMART" id="SM00181"/>
    </source>
</evidence>
<dbReference type="NCBIfam" id="TIGR02232">
    <property type="entry name" value="myxo_disulf_rpt"/>
    <property type="match status" value="1"/>
</dbReference>
<gene>
    <name evidence="6" type="ORF">PPENT_87.1.T1470057</name>
</gene>
<keyword evidence="4" id="KW-1133">Transmembrane helix</keyword>
<dbReference type="OrthoDB" id="410989at2759"/>
<feature type="transmembrane region" description="Helical" evidence="4">
    <location>
        <begin position="1057"/>
        <end position="1081"/>
    </location>
</feature>
<dbReference type="EMBL" id="CAJJDO010000147">
    <property type="protein sequence ID" value="CAD8207384.1"/>
    <property type="molecule type" value="Genomic_DNA"/>
</dbReference>
<dbReference type="InterPro" id="IPR011936">
    <property type="entry name" value="Myxo_disulph_rpt"/>
</dbReference>
<accession>A0A8S1Y6R1</accession>
<feature type="domain" description="EGF-like" evidence="5">
    <location>
        <begin position="59"/>
        <end position="88"/>
    </location>
</feature>
<feature type="domain" description="EGF-like" evidence="5">
    <location>
        <begin position="165"/>
        <end position="211"/>
    </location>
</feature>
<feature type="domain" description="EGF-like" evidence="5">
    <location>
        <begin position="402"/>
        <end position="447"/>
    </location>
</feature>
<feature type="transmembrane region" description="Helical" evidence="4">
    <location>
        <begin position="1219"/>
        <end position="1237"/>
    </location>
</feature>
<dbReference type="InterPro" id="IPR000742">
    <property type="entry name" value="EGF"/>
</dbReference>
<sequence length="1412" mass="162462">MVSLTQNCSDGQFGSSGTCINCLDYCKICDSTYQCTTCYDGRYKTTDYDDPLPRDICKPCSSQCKQCNQFYVCDICNDHYYLNGNYCSECHASCGNCQTTETNCISCTVGYLFNSQCLPCTAPCSTCIDQATQCTSCIDSNKIVIDYKCVCFEGQYLNEQDECNSCTFPCTTCQNTANTCKSCQLPLILSQTIENKCECLEGFIQIDSSCSKCSPPCKTCELSVSTCLSCINDDTQELELATNICICKTGWIFDTNNVNCLKCQLPCLTCIDSVNKCITCNDVIHQSGDACACESGWTLDSNYNCIQCETPCKTCQVSTNQCVTCEDPNHILNDSFNCICKPGYYSNTLSTCLQCQLPCYECNSNGCINCMDINKIVDSNLNCQCKDNYYMDGLNCSQCQLPCKTCIQSPNQCVTCIDPNQQISNYQCECKSDFIKQEHYCCHQNCLNCLGIDHCDKCHKGFYLNGNNTCQKCIQNCEYCNNEINCEICQEGYFVDSNQDNKCFQCNNNCKTCNESANLCQSCKSNYEINIINHSCQCQNGYYELDSQCQPCIYPCKICSNQEQCKECTFILNLILNEQNKCECNQGYYFYDEYCLPCDSTCLTCINNPQYCLTCDSTLFRILKDNSCLCIDNYFENDKVCKYKNSTDFTWTYGKECDDGNEINRDGCSNTNIDQYYSCLNFILQKSICFQCPSHCIQCELNQINNKSFCIKCQSGYFLDKNQCVQCSRYCLECKNKPSNCINCRFQKNTNNNKCFDCEISKGYYIDGQNQICYSKCGDGIKTEDEECDDGNYLIGDGCNSICKLENYYIFQNGISIIPVYPIPQLQIAGNSQLYSTYRQFKLSYNVELLINNDFQLKDYISLQISKEQTVKSIDQEFELIQQIQQLDQPGKVILTLMINISFTRSSRDEILIIKFHNITQIQSFLGYHQQNIDIQCIIPQLIFIEETTILQVEITTRSNSYLLYFLGAMCLISLFLGGIDVFYNLLDNLQMLSYFKYLNIQYPYNMKVYFELFGFAQVNFINILLEVMDVLDPFIDQNQLKKIPKKISTDYQTPLLLINMSTIIIIWISLGGLYCISKIIPKIFYSIKFKFYSDFEENPMIIKISIYYLAIKYVIINFCYIVTSEFFYSGLLRLHMATAYEYTLSIMLQLQSLELYSQNGFISLNSYFALIAAILYLLSIYFIIQLSEMKEYSIKCCSVKQKFGSVFEGLNKKSISKYYNSILLIKKLVFMIILVFTYDFPLFQVCSITLLQVLMGLFIIIFKPLEDRNEYIKQLSCEVSIIFTLFFIIILAFNNELKFFTYKTQQGTGWVCVFFMTSLLCIQLVIDTIQQWNFLYKKFRFIRKVVKVILQILNPNQQIQAQDQVQKQVQDQDQVQKKVKNQAQVQKQVQNQFQVQNQAQIQIQVQPQYQK</sequence>
<evidence type="ECO:0000256" key="1">
    <source>
        <dbReference type="ARBA" id="ARBA00022729"/>
    </source>
</evidence>
<keyword evidence="4" id="KW-0812">Transmembrane</keyword>
<evidence type="ECO:0000256" key="2">
    <source>
        <dbReference type="ARBA" id="ARBA00022737"/>
    </source>
</evidence>
<reference evidence="6" key="1">
    <citation type="submission" date="2021-01" db="EMBL/GenBank/DDBJ databases">
        <authorList>
            <consortium name="Genoscope - CEA"/>
            <person name="William W."/>
        </authorList>
    </citation>
    <scope>NUCLEOTIDE SEQUENCE</scope>
</reference>